<feature type="domain" description="CinA C-terminal" evidence="1">
    <location>
        <begin position="17"/>
        <end position="167"/>
    </location>
</feature>
<sequence>MSSIEFTPVDEPLVRRAAAVVERARRLGLTLVTAESCTGGLLAAVLSEAPGSGTQLHGGFATYTKAQKTVALDVPADLLARATAVCEAVARAMVTGALAHSTADIAVAITGVAGPACDEDGNPVGLVHLAAGGRDGPALHRVLRLGDIGRGAIRYRAVSEALALVDAALARTDAESAAAGAARRG</sequence>
<comment type="caution">
    <text evidence="2">The sequence shown here is derived from an EMBL/GenBank/DDBJ whole genome shotgun (WGS) entry which is preliminary data.</text>
</comment>
<gene>
    <name evidence="2" type="ORF">GJ689_08785</name>
</gene>
<dbReference type="RefSeq" id="WP_155479304.1">
    <property type="nucleotide sequence ID" value="NZ_WNKV01000005.1"/>
</dbReference>
<dbReference type="Gene3D" id="3.90.950.20">
    <property type="entry name" value="CinA-like"/>
    <property type="match status" value="1"/>
</dbReference>
<dbReference type="EMBL" id="WNKV01000005">
    <property type="protein sequence ID" value="MTW16305.1"/>
    <property type="molecule type" value="Genomic_DNA"/>
</dbReference>
<name>A0A9X4XJP6_9BRAD</name>
<dbReference type="NCBIfam" id="TIGR00199">
    <property type="entry name" value="PncC_domain"/>
    <property type="match status" value="1"/>
</dbReference>
<accession>A0A9X4XJP6</accession>
<dbReference type="Pfam" id="PF02464">
    <property type="entry name" value="CinA"/>
    <property type="match status" value="1"/>
</dbReference>
<dbReference type="InterPro" id="IPR008136">
    <property type="entry name" value="CinA_C"/>
</dbReference>
<proteinExistence type="predicted"/>
<reference evidence="2 3" key="1">
    <citation type="submission" date="2019-11" db="EMBL/GenBank/DDBJ databases">
        <title>Whole-genome sequence of Rhodoplanes serenus DSM 18633, type strain.</title>
        <authorList>
            <person name="Kyndt J.A."/>
            <person name="Meyer T.E."/>
        </authorList>
    </citation>
    <scope>NUCLEOTIDE SEQUENCE [LARGE SCALE GENOMIC DNA]</scope>
    <source>
        <strain evidence="2 3">DSM 18633</strain>
    </source>
</reference>
<protein>
    <submittedName>
        <fullName evidence="2">Nicotinamide-nucleotide amidohydrolase family protein</fullName>
    </submittedName>
</protein>
<dbReference type="AlphaFoldDB" id="A0A9X4XJP6"/>
<evidence type="ECO:0000313" key="2">
    <source>
        <dbReference type="EMBL" id="MTW16305.1"/>
    </source>
</evidence>
<organism evidence="2 3">
    <name type="scientific">Rhodoplanes serenus</name>
    <dbReference type="NCBI Taxonomy" id="200615"/>
    <lineage>
        <taxon>Bacteria</taxon>
        <taxon>Pseudomonadati</taxon>
        <taxon>Pseudomonadota</taxon>
        <taxon>Alphaproteobacteria</taxon>
        <taxon>Hyphomicrobiales</taxon>
        <taxon>Nitrobacteraceae</taxon>
        <taxon>Rhodoplanes</taxon>
    </lineage>
</organism>
<evidence type="ECO:0000259" key="1">
    <source>
        <dbReference type="Pfam" id="PF02464"/>
    </source>
</evidence>
<dbReference type="SUPFAM" id="SSF142433">
    <property type="entry name" value="CinA-like"/>
    <property type="match status" value="1"/>
</dbReference>
<dbReference type="InterPro" id="IPR036653">
    <property type="entry name" value="CinA-like_C"/>
</dbReference>
<dbReference type="Proteomes" id="UP000438991">
    <property type="component" value="Unassembled WGS sequence"/>
</dbReference>
<evidence type="ECO:0000313" key="3">
    <source>
        <dbReference type="Proteomes" id="UP000438991"/>
    </source>
</evidence>